<organism evidence="2 3">
    <name type="scientific">Mycoplasmopsis pullorum</name>
    <dbReference type="NCBI Taxonomy" id="48003"/>
    <lineage>
        <taxon>Bacteria</taxon>
        <taxon>Bacillati</taxon>
        <taxon>Mycoplasmatota</taxon>
        <taxon>Mycoplasmoidales</taxon>
        <taxon>Metamycoplasmataceae</taxon>
        <taxon>Mycoplasmopsis</taxon>
    </lineage>
</organism>
<sequence>MTKKDVYELINKKTKMIWNISISIFLTLLGGWFLFCIIDISKHGVKENEILSFTIFSIAMSFVILFWIFFVIKNILIVVFKITYRKNNESTSVNKLASIILFMMFQFKTRKLIIEN</sequence>
<dbReference type="AlphaFoldDB" id="A0A1L4FST8"/>
<dbReference type="KEGG" id="mpul:BLA55_03295"/>
<feature type="transmembrane region" description="Helical" evidence="1">
    <location>
        <begin position="16"/>
        <end position="38"/>
    </location>
</feature>
<keyword evidence="1" id="KW-0472">Membrane</keyword>
<keyword evidence="1" id="KW-0812">Transmembrane</keyword>
<name>A0A1L4FST8_9BACT</name>
<dbReference type="RefSeq" id="WP_073372664.1">
    <property type="nucleotide sequence ID" value="NZ_CP017813.1"/>
</dbReference>
<evidence type="ECO:0000313" key="3">
    <source>
        <dbReference type="Proteomes" id="UP000184322"/>
    </source>
</evidence>
<evidence type="ECO:0000313" key="2">
    <source>
        <dbReference type="EMBL" id="APJ38659.1"/>
    </source>
</evidence>
<gene>
    <name evidence="2" type="ORF">BLA55_03295</name>
</gene>
<keyword evidence="3" id="KW-1185">Reference proteome</keyword>
<keyword evidence="1" id="KW-1133">Transmembrane helix</keyword>
<dbReference type="Proteomes" id="UP000184322">
    <property type="component" value="Chromosome"/>
</dbReference>
<accession>A0A1L4FST8</accession>
<proteinExistence type="predicted"/>
<protein>
    <submittedName>
        <fullName evidence="2">Uncharacterized protein</fullName>
    </submittedName>
</protein>
<feature type="transmembrane region" description="Helical" evidence="1">
    <location>
        <begin position="50"/>
        <end position="72"/>
    </location>
</feature>
<dbReference type="EMBL" id="CP017813">
    <property type="protein sequence ID" value="APJ38659.1"/>
    <property type="molecule type" value="Genomic_DNA"/>
</dbReference>
<reference evidence="3" key="1">
    <citation type="submission" date="2016-10" db="EMBL/GenBank/DDBJ databases">
        <authorList>
            <person name="Beylefeld A."/>
            <person name="Abolnik C."/>
        </authorList>
    </citation>
    <scope>NUCLEOTIDE SEQUENCE [LARGE SCALE GENOMIC DNA]</scope>
    <source>
        <strain evidence="3">B359_6</strain>
    </source>
</reference>
<evidence type="ECO:0000256" key="1">
    <source>
        <dbReference type="SAM" id="Phobius"/>
    </source>
</evidence>